<name>A0A090NVJ2_SHIDY</name>
<dbReference type="Proteomes" id="UP000017944">
    <property type="component" value="Unassembled WGS sequence"/>
</dbReference>
<keyword evidence="1" id="KW-0614">Plasmid</keyword>
<geneLocation type="plasmid" evidence="1">
    <name>unnamed</name>
</geneLocation>
<dbReference type="EMBL" id="AXUT01000778">
    <property type="protein sequence ID" value="ESU76108.1"/>
    <property type="molecule type" value="Genomic_DNA"/>
</dbReference>
<sequence>MPSYLLMFKPILYWLPDCKKRSSEQLYKLLNQS</sequence>
<organism evidence="1 2">
    <name type="scientific">Shigella dysenteriae WRSd3</name>
    <dbReference type="NCBI Taxonomy" id="1401327"/>
    <lineage>
        <taxon>Bacteria</taxon>
        <taxon>Pseudomonadati</taxon>
        <taxon>Pseudomonadota</taxon>
        <taxon>Gammaproteobacteria</taxon>
        <taxon>Enterobacterales</taxon>
        <taxon>Enterobacteriaceae</taxon>
        <taxon>Shigella</taxon>
    </lineage>
</organism>
<reference evidence="1 2" key="1">
    <citation type="submission" date="2013-10" db="EMBL/GenBank/DDBJ databases">
        <title>Draft genomes and the virulence plasmids of Sd1617 vaccine constructs: WRSd3 and WRSd5.</title>
        <authorList>
            <person name="Aksomboon Vongsawan A."/>
            <person name="Venkatesan M.M."/>
            <person name="Vaisvil B."/>
            <person name="Emel G."/>
            <person name="Kepatral V."/>
            <person name="Sethabutr O."/>
            <person name="Serichantalergs O."/>
            <person name="Mason C."/>
        </authorList>
    </citation>
    <scope>NUCLEOTIDE SEQUENCE [LARGE SCALE GENOMIC DNA]</scope>
    <source>
        <strain evidence="1 2">WRSd3</strain>
        <plasmid evidence="1">unnamed</plasmid>
    </source>
</reference>
<dbReference type="AlphaFoldDB" id="A0A090NVJ2"/>
<evidence type="ECO:0000313" key="1">
    <source>
        <dbReference type="EMBL" id="ESU76108.1"/>
    </source>
</evidence>
<evidence type="ECO:0000313" key="2">
    <source>
        <dbReference type="Proteomes" id="UP000017944"/>
    </source>
</evidence>
<accession>A0A090NVJ2</accession>
<proteinExistence type="predicted"/>
<protein>
    <submittedName>
        <fullName evidence="1">Uncharacterized protein</fullName>
    </submittedName>
</protein>
<comment type="caution">
    <text evidence="1">The sequence shown here is derived from an EMBL/GenBank/DDBJ whole genome shotgun (WGS) entry which is preliminary data.</text>
</comment>
<gene>
    <name evidence="1" type="ORF">WRSd3_p00260</name>
</gene>